<evidence type="ECO:0000313" key="2">
    <source>
        <dbReference type="EMBL" id="PTD27063.1"/>
    </source>
</evidence>
<dbReference type="Proteomes" id="UP000241206">
    <property type="component" value="Unassembled WGS sequence"/>
</dbReference>
<dbReference type="AlphaFoldDB" id="A0A2T4I7B7"/>
<evidence type="ECO:0000313" key="3">
    <source>
        <dbReference type="Proteomes" id="UP000241206"/>
    </source>
</evidence>
<comment type="caution">
    <text evidence="2">The sequence shown here is derived from an EMBL/GenBank/DDBJ whole genome shotgun (WGS) entry which is preliminary data.</text>
</comment>
<protein>
    <recommendedName>
        <fullName evidence="1">Hemerythrin-like domain-containing protein</fullName>
    </recommendedName>
</protein>
<accession>A0A2T4I7B7</accession>
<keyword evidence="3" id="KW-1185">Reference proteome</keyword>
<gene>
    <name evidence="2" type="ORF">CV103_02515</name>
</gene>
<organism evidence="2 3">
    <name type="scientific">Edaphosphingomonas fennica</name>
    <dbReference type="NCBI Taxonomy" id="114404"/>
    <lineage>
        <taxon>Bacteria</taxon>
        <taxon>Pseudomonadati</taxon>
        <taxon>Pseudomonadota</taxon>
        <taxon>Alphaproteobacteria</taxon>
        <taxon>Sphingomonadales</taxon>
        <taxon>Rhizorhabdaceae</taxon>
        <taxon>Edaphosphingomonas</taxon>
    </lineage>
</organism>
<evidence type="ECO:0000259" key="1">
    <source>
        <dbReference type="Pfam" id="PF01814"/>
    </source>
</evidence>
<sequence>MSVLDRLIAAVTPPETEQARLEARTKATSAAAPGDWLDQILQHHMDLEDAFAEVKASADAAGRSAALNQLGLLLTGHAIAEEAVIYPALAEDGEKAHAGMGYDEQAMVKVQMALLEKLDPMSQDFIDKLEHIEGAVAHHMYAEEGNWFLDLKEKASAADQAMLTRRYAEEYERYVGADMPA</sequence>
<dbReference type="RefSeq" id="WP_107393885.1">
    <property type="nucleotide sequence ID" value="NZ_PHHF01000011.1"/>
</dbReference>
<dbReference type="PANTHER" id="PTHR35585:SF1">
    <property type="entry name" value="HHE DOMAIN PROTEIN (AFU_ORTHOLOGUE AFUA_4G00730)"/>
    <property type="match status" value="1"/>
</dbReference>
<proteinExistence type="predicted"/>
<feature type="domain" description="Hemerythrin-like" evidence="1">
    <location>
        <begin position="38"/>
        <end position="148"/>
    </location>
</feature>
<dbReference type="EMBL" id="PHHF01000011">
    <property type="protein sequence ID" value="PTD27063.1"/>
    <property type="molecule type" value="Genomic_DNA"/>
</dbReference>
<dbReference type="InterPro" id="IPR012312">
    <property type="entry name" value="Hemerythrin-like"/>
</dbReference>
<reference evidence="2 3" key="1">
    <citation type="submission" date="2017-11" db="EMBL/GenBank/DDBJ databases">
        <title>Sphingomonas oleivorans sp. nov., isolated from oil-contaminated soil.</title>
        <authorList>
            <person name="Wang L."/>
            <person name="Chen L."/>
        </authorList>
    </citation>
    <scope>NUCLEOTIDE SEQUENCE [LARGE SCALE GENOMIC DNA]</scope>
    <source>
        <strain evidence="2 3">K101</strain>
    </source>
</reference>
<dbReference type="Pfam" id="PF01814">
    <property type="entry name" value="Hemerythrin"/>
    <property type="match status" value="1"/>
</dbReference>
<dbReference type="PANTHER" id="PTHR35585">
    <property type="entry name" value="HHE DOMAIN PROTEIN (AFU_ORTHOLOGUE AFUA_4G00730)"/>
    <property type="match status" value="1"/>
</dbReference>
<name>A0A2T4I7B7_9SPHN</name>